<dbReference type="PANTHER" id="PTHR43175">
    <property type="entry name" value="CARBONIC ANHYDRASE"/>
    <property type="match status" value="1"/>
</dbReference>
<evidence type="ECO:0000256" key="1">
    <source>
        <dbReference type="ARBA" id="ARBA00006217"/>
    </source>
</evidence>
<feature type="binding site" evidence="4">
    <location>
        <position position="90"/>
    </location>
    <ligand>
        <name>Zn(2+)</name>
        <dbReference type="ChEBI" id="CHEBI:29105"/>
    </ligand>
</feature>
<dbReference type="STRING" id="252740.A0A423V945"/>
<dbReference type="CDD" id="cd03379">
    <property type="entry name" value="beta_CA_cladeD"/>
    <property type="match status" value="1"/>
</dbReference>
<dbReference type="AlphaFoldDB" id="A0A423V945"/>
<organism evidence="6 7">
    <name type="scientific">Cytospora chrysosperma</name>
    <name type="common">Cytospora canker fungus</name>
    <name type="synonym">Sphaeria chrysosperma</name>
    <dbReference type="NCBI Taxonomy" id="252740"/>
    <lineage>
        <taxon>Eukaryota</taxon>
        <taxon>Fungi</taxon>
        <taxon>Dikarya</taxon>
        <taxon>Ascomycota</taxon>
        <taxon>Pezizomycotina</taxon>
        <taxon>Sordariomycetes</taxon>
        <taxon>Sordariomycetidae</taxon>
        <taxon>Diaporthales</taxon>
        <taxon>Cytosporaceae</taxon>
        <taxon>Cytospora</taxon>
    </lineage>
</organism>
<keyword evidence="3 4" id="KW-0862">Zinc</keyword>
<gene>
    <name evidence="6" type="ORF">VSDG_09836</name>
</gene>
<dbReference type="OrthoDB" id="10248475at2759"/>
<evidence type="ECO:0000256" key="4">
    <source>
        <dbReference type="PIRSR" id="PIRSR601765-1"/>
    </source>
</evidence>
<keyword evidence="2 4" id="KW-0479">Metal-binding</keyword>
<dbReference type="InterPro" id="IPR036874">
    <property type="entry name" value="Carbonic_anhydrase_sf"/>
</dbReference>
<dbReference type="Gene3D" id="3.40.1050.10">
    <property type="entry name" value="Carbonic anhydrase"/>
    <property type="match status" value="1"/>
</dbReference>
<comment type="caution">
    <text evidence="6">The sequence shown here is derived from an EMBL/GenBank/DDBJ whole genome shotgun (WGS) entry which is preliminary data.</text>
</comment>
<evidence type="ECO:0000256" key="2">
    <source>
        <dbReference type="ARBA" id="ARBA00022723"/>
    </source>
</evidence>
<dbReference type="InterPro" id="IPR001765">
    <property type="entry name" value="Carbonic_anhydrase"/>
</dbReference>
<comment type="cofactor">
    <cofactor evidence="4">
        <name>Zn(2+)</name>
        <dbReference type="ChEBI" id="CHEBI:29105"/>
    </cofactor>
    <text evidence="4">Binds 1 zinc ion per subunit.</text>
</comment>
<comment type="similarity">
    <text evidence="1 5">Belongs to the beta-class carbonic anhydrase family.</text>
</comment>
<comment type="function">
    <text evidence="5">Reversible hydration of carbon dioxide.</text>
</comment>
<reference evidence="6 7" key="1">
    <citation type="submission" date="2015-09" db="EMBL/GenBank/DDBJ databases">
        <title>Host preference determinants of Valsa canker pathogens revealed by comparative genomics.</title>
        <authorList>
            <person name="Yin Z."/>
            <person name="Huang L."/>
        </authorList>
    </citation>
    <scope>NUCLEOTIDE SEQUENCE [LARGE SCALE GENOMIC DNA]</scope>
    <source>
        <strain evidence="6 7">YSFL</strain>
    </source>
</reference>
<evidence type="ECO:0000313" key="7">
    <source>
        <dbReference type="Proteomes" id="UP000284375"/>
    </source>
</evidence>
<comment type="catalytic activity">
    <reaction evidence="5">
        <text>hydrogencarbonate + H(+) = CO2 + H2O</text>
        <dbReference type="Rhea" id="RHEA:10748"/>
        <dbReference type="ChEBI" id="CHEBI:15377"/>
        <dbReference type="ChEBI" id="CHEBI:15378"/>
        <dbReference type="ChEBI" id="CHEBI:16526"/>
        <dbReference type="ChEBI" id="CHEBI:17544"/>
        <dbReference type="EC" id="4.2.1.1"/>
    </reaction>
</comment>
<dbReference type="Pfam" id="PF00484">
    <property type="entry name" value="Pro_CA"/>
    <property type="match status" value="1"/>
</dbReference>
<keyword evidence="5" id="KW-0456">Lyase</keyword>
<dbReference type="Proteomes" id="UP000284375">
    <property type="component" value="Unassembled WGS sequence"/>
</dbReference>
<evidence type="ECO:0000256" key="3">
    <source>
        <dbReference type="ARBA" id="ARBA00022833"/>
    </source>
</evidence>
<feature type="binding site" evidence="4">
    <location>
        <position position="93"/>
    </location>
    <ligand>
        <name>Zn(2+)</name>
        <dbReference type="ChEBI" id="CHEBI:29105"/>
    </ligand>
</feature>
<dbReference type="GO" id="GO:0008270">
    <property type="term" value="F:zinc ion binding"/>
    <property type="evidence" value="ECO:0007669"/>
    <property type="project" value="UniProtKB-UniRule"/>
</dbReference>
<accession>A0A423V945</accession>
<keyword evidence="7" id="KW-1185">Reference proteome</keyword>
<dbReference type="SUPFAM" id="SSF53056">
    <property type="entry name" value="beta-carbonic anhydrase, cab"/>
    <property type="match status" value="1"/>
</dbReference>
<dbReference type="PANTHER" id="PTHR43175:SF3">
    <property type="entry name" value="CARBON DISULFIDE HYDROLASE"/>
    <property type="match status" value="1"/>
</dbReference>
<sequence>MATPNVENLREKNAMYASNFDYGHLALPPAKRYLIVTCMDARIDPVSAFGISLGDAHVIRNAGGSAKESLRSIMVSEQLLGTNEIMVIKHTGCGMLTFSNEDAHAVVAQKLGPTAAAEISTLDFLPFTNVEDAVKEDVDFLGKQSSVPKNVAVTGWVYEVETGKARQVV</sequence>
<feature type="binding site" evidence="4">
    <location>
        <position position="38"/>
    </location>
    <ligand>
        <name>Zn(2+)</name>
        <dbReference type="ChEBI" id="CHEBI:29105"/>
    </ligand>
</feature>
<dbReference type="GO" id="GO:0004089">
    <property type="term" value="F:carbonate dehydratase activity"/>
    <property type="evidence" value="ECO:0007669"/>
    <property type="project" value="UniProtKB-UniRule"/>
</dbReference>
<name>A0A423V945_CYTCH</name>
<dbReference type="EC" id="4.2.1.1" evidence="5"/>
<feature type="binding site" evidence="4">
    <location>
        <position position="40"/>
    </location>
    <ligand>
        <name>Zn(2+)</name>
        <dbReference type="ChEBI" id="CHEBI:29105"/>
    </ligand>
</feature>
<proteinExistence type="inferred from homology"/>
<evidence type="ECO:0000256" key="5">
    <source>
        <dbReference type="RuleBase" id="RU003956"/>
    </source>
</evidence>
<evidence type="ECO:0000313" key="6">
    <source>
        <dbReference type="EMBL" id="ROV87330.1"/>
    </source>
</evidence>
<dbReference type="SMART" id="SM00947">
    <property type="entry name" value="Pro_CA"/>
    <property type="match status" value="1"/>
</dbReference>
<protein>
    <recommendedName>
        <fullName evidence="5">Carbonic anhydrase</fullName>
        <ecNumber evidence="5">4.2.1.1</ecNumber>
    </recommendedName>
    <alternativeName>
        <fullName evidence="5">Carbonate dehydratase</fullName>
    </alternativeName>
</protein>
<dbReference type="EMBL" id="LJZO01000086">
    <property type="protein sequence ID" value="ROV87330.1"/>
    <property type="molecule type" value="Genomic_DNA"/>
</dbReference>